<name>A0AAE5X9R3_9BACT</name>
<accession>A0AAE5X9R3</accession>
<dbReference type="RefSeq" id="WP_033191199.1">
    <property type="nucleotide sequence ID" value="NZ_CP026721.1"/>
</dbReference>
<organism evidence="1 2">
    <name type="scientific">Fervidobacterium changbaicum</name>
    <dbReference type="NCBI Taxonomy" id="310769"/>
    <lineage>
        <taxon>Bacteria</taxon>
        <taxon>Thermotogati</taxon>
        <taxon>Thermotogota</taxon>
        <taxon>Thermotogae</taxon>
        <taxon>Thermotogales</taxon>
        <taxon>Fervidobacteriaceae</taxon>
        <taxon>Fervidobacterium</taxon>
    </lineage>
</organism>
<proteinExistence type="predicted"/>
<keyword evidence="2" id="KW-1185">Reference proteome</keyword>
<dbReference type="Proteomes" id="UP000288947">
    <property type="component" value="Chromosome"/>
</dbReference>
<evidence type="ECO:0000313" key="1">
    <source>
        <dbReference type="EMBL" id="QAV32347.1"/>
    </source>
</evidence>
<gene>
    <name evidence="1" type="ORF">CBS1_00390</name>
</gene>
<reference evidence="1 2" key="1">
    <citation type="submission" date="2018-01" db="EMBL/GenBank/DDBJ databases">
        <title>The whole genome sequencing and assembly of Fervidobacterium changbaicum CBS-1 strain.</title>
        <authorList>
            <person name="Kim J.-Y."/>
            <person name="Park M.-K."/>
            <person name="Yi H."/>
            <person name="Bahn Y.-S."/>
            <person name="Kim J.F."/>
            <person name="Lee D.-W."/>
        </authorList>
    </citation>
    <scope>NUCLEOTIDE SEQUENCE [LARGE SCALE GENOMIC DNA]</scope>
    <source>
        <strain evidence="1 2">CBS-1</strain>
    </source>
</reference>
<evidence type="ECO:0000313" key="2">
    <source>
        <dbReference type="Proteomes" id="UP000288947"/>
    </source>
</evidence>
<dbReference type="EMBL" id="CP026721">
    <property type="protein sequence ID" value="QAV32347.1"/>
    <property type="molecule type" value="Genomic_DNA"/>
</dbReference>
<protein>
    <submittedName>
        <fullName evidence="1">Uncharacterized protein</fullName>
    </submittedName>
</protein>
<sequence>MAVIEKWLQRPQVVIYDENISPQLSVFVARELSKIGFFPISISFGNTQCESTNCVNSMTLEPLEIRIELMEDKIRLRIGNSVAVFDSEDDFRSHFVKNFIEMTNLEGHIIPTVGETGNNVPETVVYEPKTSRIFTVVPVGLPLLVVPDYVNFIPAVVTVDGSFYKNGVLYTSEKNNIQVDSLPILYNGYSILTGNYILNLRTGKKEFISSPPIFSWDKFLIYADGSITDTTLAWKLKVSNAPLDFLLIDNTLFLLDVTEGVYVVNLKSRKVSFLGNFNGALFLTLDRNLGKVILKTLNGDYVLTENNATKVDSGFEYVFSNKEVYPYFTGVENSRSGYFYRGVFLGDSIFYMFVSRDTLNIVTEVGTWQVTLKKRD</sequence>
<dbReference type="AlphaFoldDB" id="A0AAE5X9R3"/>